<evidence type="ECO:0000256" key="5">
    <source>
        <dbReference type="ARBA" id="ARBA00022525"/>
    </source>
</evidence>
<comment type="pathway">
    <text evidence="1">Carbohydrate degradation; glycolysis; pyruvate from D-glyceraldehyde 3-phosphate: step 4/5.</text>
</comment>
<dbReference type="Proteomes" id="UP000001485">
    <property type="component" value="Chromosome"/>
</dbReference>
<sequence length="92" mass="10110">MIKLNQIGSLSETIAAVQLCHSHGWGAFIFHRSGETVDSFIVDMTVGLRADHLKTGASYRGERIEKYNQLMCIEDALGTAAQFAGKRAFAHL</sequence>
<evidence type="ECO:0000256" key="2">
    <source>
        <dbReference type="ARBA" id="ARBA00009604"/>
    </source>
</evidence>
<dbReference type="Pfam" id="PF00113">
    <property type="entry name" value="Enolase_C"/>
    <property type="match status" value="1"/>
</dbReference>
<comment type="function">
    <text evidence="8">Catalyzes the reversible conversion of 2-phosphoglycerate (2-PG) into phosphoenolpyruvate (PEP). It is essential for the degradation of carbohydrates via glycolysis.</text>
</comment>
<protein>
    <recommendedName>
        <fullName evidence="4">Enolase</fullName>
        <ecNumber evidence="3">4.2.1.11</ecNumber>
    </recommendedName>
</protein>
<evidence type="ECO:0000313" key="10">
    <source>
        <dbReference type="EMBL" id="ACR69782.1"/>
    </source>
</evidence>
<dbReference type="HOGENOM" id="CLU_031223_4_1_6"/>
<gene>
    <name evidence="10" type="ordered locus">NT01EI_2614</name>
</gene>
<proteinExistence type="inferred from homology"/>
<keyword evidence="5" id="KW-0964">Secreted</keyword>
<dbReference type="PANTHER" id="PTHR11902">
    <property type="entry name" value="ENOLASE"/>
    <property type="match status" value="1"/>
</dbReference>
<dbReference type="EC" id="4.2.1.11" evidence="3"/>
<evidence type="ECO:0000256" key="1">
    <source>
        <dbReference type="ARBA" id="ARBA00005031"/>
    </source>
</evidence>
<dbReference type="AlphaFoldDB" id="C5BG59"/>
<dbReference type="InterPro" id="IPR036849">
    <property type="entry name" value="Enolase-like_C_sf"/>
</dbReference>
<evidence type="ECO:0000256" key="3">
    <source>
        <dbReference type="ARBA" id="ARBA00012058"/>
    </source>
</evidence>
<dbReference type="GO" id="GO:0004634">
    <property type="term" value="F:phosphopyruvate hydratase activity"/>
    <property type="evidence" value="ECO:0007669"/>
    <property type="project" value="UniProtKB-EC"/>
</dbReference>
<dbReference type="PANTHER" id="PTHR11902:SF1">
    <property type="entry name" value="ENOLASE"/>
    <property type="match status" value="1"/>
</dbReference>
<dbReference type="EMBL" id="CP001600">
    <property type="protein sequence ID" value="ACR69782.1"/>
    <property type="molecule type" value="Genomic_DNA"/>
</dbReference>
<evidence type="ECO:0000256" key="8">
    <source>
        <dbReference type="ARBA" id="ARBA00045763"/>
    </source>
</evidence>
<reference evidence="10 11" key="2">
    <citation type="journal article" date="2012" name="J. Bacteriol.">
        <title>Genome Sequence of Edwardsiella ictaluri 93-146, a Strain Associated with a Natural Channel Catfish Outbreak of Enteric Septicemia of Catfish.</title>
        <authorList>
            <person name="Williams M.L."/>
            <person name="Gillaspy A.F."/>
            <person name="Dyer D.W."/>
            <person name="Thune R.L."/>
            <person name="Waldbieser G.C."/>
            <person name="Schuster S.C."/>
            <person name="Gipson J."/>
            <person name="Zaitshik J."/>
            <person name="Landry C."/>
            <person name="Banes M.M."/>
            <person name="Lawrence M.L."/>
        </authorList>
    </citation>
    <scope>NUCLEOTIDE SEQUENCE [LARGE SCALE GENOMIC DNA]</scope>
    <source>
        <strain evidence="10 11">93-146</strain>
    </source>
</reference>
<evidence type="ECO:0000259" key="9">
    <source>
        <dbReference type="SMART" id="SM01192"/>
    </source>
</evidence>
<dbReference type="GO" id="GO:0006096">
    <property type="term" value="P:glycolytic process"/>
    <property type="evidence" value="ECO:0007669"/>
    <property type="project" value="UniProtKB-UniPathway"/>
</dbReference>
<comment type="similarity">
    <text evidence="2">Belongs to the enolase family.</text>
</comment>
<dbReference type="SMART" id="SM01192">
    <property type="entry name" value="Enolase_C"/>
    <property type="match status" value="1"/>
</dbReference>
<dbReference type="InterPro" id="IPR020810">
    <property type="entry name" value="Enolase_C"/>
</dbReference>
<evidence type="ECO:0000256" key="7">
    <source>
        <dbReference type="ARBA" id="ARBA00023239"/>
    </source>
</evidence>
<dbReference type="GO" id="GO:0000287">
    <property type="term" value="F:magnesium ion binding"/>
    <property type="evidence" value="ECO:0007669"/>
    <property type="project" value="InterPro"/>
</dbReference>
<dbReference type="UniPathway" id="UPA00109">
    <property type="reaction ID" value="UER00187"/>
</dbReference>
<evidence type="ECO:0000256" key="6">
    <source>
        <dbReference type="ARBA" id="ARBA00023152"/>
    </source>
</evidence>
<organism evidence="10 11">
    <name type="scientific">Edwardsiella ictaluri (strain 93-146)</name>
    <dbReference type="NCBI Taxonomy" id="634503"/>
    <lineage>
        <taxon>Bacteria</taxon>
        <taxon>Pseudomonadati</taxon>
        <taxon>Pseudomonadota</taxon>
        <taxon>Gammaproteobacteria</taxon>
        <taxon>Enterobacterales</taxon>
        <taxon>Hafniaceae</taxon>
        <taxon>Edwardsiella</taxon>
    </lineage>
</organism>
<evidence type="ECO:0000256" key="4">
    <source>
        <dbReference type="ARBA" id="ARBA00017068"/>
    </source>
</evidence>
<name>C5BG59_EDWI9</name>
<evidence type="ECO:0000313" key="11">
    <source>
        <dbReference type="Proteomes" id="UP000001485"/>
    </source>
</evidence>
<keyword evidence="7" id="KW-0456">Lyase</keyword>
<feature type="domain" description="Enolase C-terminal TIM barrel" evidence="9">
    <location>
        <begin position="1"/>
        <end position="91"/>
    </location>
</feature>
<dbReference type="SUPFAM" id="SSF51604">
    <property type="entry name" value="Enolase C-terminal domain-like"/>
    <property type="match status" value="1"/>
</dbReference>
<reference evidence="11" key="1">
    <citation type="submission" date="2009-03" db="EMBL/GenBank/DDBJ databases">
        <title>Complete genome sequence of Edwardsiella ictaluri 93-146.</title>
        <authorList>
            <person name="Williams M.L."/>
            <person name="Gillaspy A.F."/>
            <person name="Dyer D.W."/>
            <person name="Thune R.L."/>
            <person name="Waldbieser G.C."/>
            <person name="Schuster S.C."/>
            <person name="Gipson J."/>
            <person name="Zaitshik J."/>
            <person name="Landry C."/>
            <person name="Lawrence M.L."/>
        </authorList>
    </citation>
    <scope>NUCLEOTIDE SEQUENCE [LARGE SCALE GENOMIC DNA]</scope>
    <source>
        <strain evidence="11">93-146</strain>
    </source>
</reference>
<accession>C5BG59</accession>
<dbReference type="KEGG" id="eic:NT01EI_2614"/>
<dbReference type="InterPro" id="IPR000941">
    <property type="entry name" value="Enolase"/>
</dbReference>
<dbReference type="Gene3D" id="3.20.20.120">
    <property type="entry name" value="Enolase-like C-terminal domain"/>
    <property type="match status" value="1"/>
</dbReference>
<keyword evidence="6" id="KW-0324">Glycolysis</keyword>
<dbReference type="GO" id="GO:0000015">
    <property type="term" value="C:phosphopyruvate hydratase complex"/>
    <property type="evidence" value="ECO:0007669"/>
    <property type="project" value="InterPro"/>
</dbReference>